<evidence type="ECO:0000313" key="3">
    <source>
        <dbReference type="Proteomes" id="UP000054538"/>
    </source>
</evidence>
<evidence type="ECO:0000313" key="2">
    <source>
        <dbReference type="EMBL" id="KIK79827.1"/>
    </source>
</evidence>
<dbReference type="EMBL" id="KN826174">
    <property type="protein sequence ID" value="KIK79827.1"/>
    <property type="molecule type" value="Genomic_DNA"/>
</dbReference>
<sequence length="183" mass="21155">MTNPHEEECPDHMLSEFEDARLLFMKPLGLQQQQSKISLGPRTGSGNQHQHTEQEAGRQHLLREQEEQAKQEERKKYKNKFAPIPNRLLPTTSLLLPLQHALNKLCKGEYVPLYFFTNKSIREAEDDGSGDKDLLTLVQMNKGPTFQTAASVKAKKHKVRDEQLSWEEFSQANYHMIVVMKQQ</sequence>
<accession>A0A0D0CAB3</accession>
<dbReference type="AlphaFoldDB" id="A0A0D0CAB3"/>
<proteinExistence type="predicted"/>
<gene>
    <name evidence="2" type="ORF">PAXRUDRAFT_16119</name>
</gene>
<dbReference type="HOGENOM" id="CLU_052398_0_2_1"/>
<feature type="compositionally biased region" description="Basic and acidic residues" evidence="1">
    <location>
        <begin position="50"/>
        <end position="59"/>
    </location>
</feature>
<reference evidence="2 3" key="1">
    <citation type="submission" date="2014-04" db="EMBL/GenBank/DDBJ databases">
        <authorList>
            <consortium name="DOE Joint Genome Institute"/>
            <person name="Kuo A."/>
            <person name="Kohler A."/>
            <person name="Jargeat P."/>
            <person name="Nagy L.G."/>
            <person name="Floudas D."/>
            <person name="Copeland A."/>
            <person name="Barry K.W."/>
            <person name="Cichocki N."/>
            <person name="Veneault-Fourrey C."/>
            <person name="LaButti K."/>
            <person name="Lindquist E.A."/>
            <person name="Lipzen A."/>
            <person name="Lundell T."/>
            <person name="Morin E."/>
            <person name="Murat C."/>
            <person name="Sun H."/>
            <person name="Tunlid A."/>
            <person name="Henrissat B."/>
            <person name="Grigoriev I.V."/>
            <person name="Hibbett D.S."/>
            <person name="Martin F."/>
            <person name="Nordberg H.P."/>
            <person name="Cantor M.N."/>
            <person name="Hua S.X."/>
        </authorList>
    </citation>
    <scope>NUCLEOTIDE SEQUENCE [LARGE SCALE GENOMIC DNA]</scope>
    <source>
        <strain evidence="2 3">Ve08.2h10</strain>
    </source>
</reference>
<dbReference type="InParanoid" id="A0A0D0CAB3"/>
<evidence type="ECO:0000256" key="1">
    <source>
        <dbReference type="SAM" id="MobiDB-lite"/>
    </source>
</evidence>
<keyword evidence="3" id="KW-1185">Reference proteome</keyword>
<organism evidence="2 3">
    <name type="scientific">Paxillus rubicundulus Ve08.2h10</name>
    <dbReference type="NCBI Taxonomy" id="930991"/>
    <lineage>
        <taxon>Eukaryota</taxon>
        <taxon>Fungi</taxon>
        <taxon>Dikarya</taxon>
        <taxon>Basidiomycota</taxon>
        <taxon>Agaricomycotina</taxon>
        <taxon>Agaricomycetes</taxon>
        <taxon>Agaricomycetidae</taxon>
        <taxon>Boletales</taxon>
        <taxon>Paxilineae</taxon>
        <taxon>Paxillaceae</taxon>
        <taxon>Paxillus</taxon>
    </lineage>
</organism>
<protein>
    <submittedName>
        <fullName evidence="2">Uncharacterized protein</fullName>
    </submittedName>
</protein>
<feature type="region of interest" description="Disordered" evidence="1">
    <location>
        <begin position="33"/>
        <end position="59"/>
    </location>
</feature>
<dbReference type="OrthoDB" id="2688210at2759"/>
<name>A0A0D0CAB3_9AGAM</name>
<reference evidence="3" key="2">
    <citation type="submission" date="2015-01" db="EMBL/GenBank/DDBJ databases">
        <title>Evolutionary Origins and Diversification of the Mycorrhizal Mutualists.</title>
        <authorList>
            <consortium name="DOE Joint Genome Institute"/>
            <consortium name="Mycorrhizal Genomics Consortium"/>
            <person name="Kohler A."/>
            <person name="Kuo A."/>
            <person name="Nagy L.G."/>
            <person name="Floudas D."/>
            <person name="Copeland A."/>
            <person name="Barry K.W."/>
            <person name="Cichocki N."/>
            <person name="Veneault-Fourrey C."/>
            <person name="LaButti K."/>
            <person name="Lindquist E.A."/>
            <person name="Lipzen A."/>
            <person name="Lundell T."/>
            <person name="Morin E."/>
            <person name="Murat C."/>
            <person name="Riley R."/>
            <person name="Ohm R."/>
            <person name="Sun H."/>
            <person name="Tunlid A."/>
            <person name="Henrissat B."/>
            <person name="Grigoriev I.V."/>
            <person name="Hibbett D.S."/>
            <person name="Martin F."/>
        </authorList>
    </citation>
    <scope>NUCLEOTIDE SEQUENCE [LARGE SCALE GENOMIC DNA]</scope>
    <source>
        <strain evidence="3">Ve08.2h10</strain>
    </source>
</reference>
<dbReference type="Proteomes" id="UP000054538">
    <property type="component" value="Unassembled WGS sequence"/>
</dbReference>